<dbReference type="AlphaFoldDB" id="A0C744"/>
<keyword evidence="1" id="KW-0175">Coiled coil</keyword>
<evidence type="ECO:0000256" key="2">
    <source>
        <dbReference type="SAM" id="MobiDB-lite"/>
    </source>
</evidence>
<dbReference type="GeneID" id="5019793"/>
<evidence type="ECO:0000313" key="3">
    <source>
        <dbReference type="EMBL" id="CAK66611.1"/>
    </source>
</evidence>
<evidence type="ECO:0000256" key="1">
    <source>
        <dbReference type="SAM" id="Coils"/>
    </source>
</evidence>
<organism evidence="3 4">
    <name type="scientific">Paramecium tetraurelia</name>
    <dbReference type="NCBI Taxonomy" id="5888"/>
    <lineage>
        <taxon>Eukaryota</taxon>
        <taxon>Sar</taxon>
        <taxon>Alveolata</taxon>
        <taxon>Ciliophora</taxon>
        <taxon>Intramacronucleata</taxon>
        <taxon>Oligohymenophorea</taxon>
        <taxon>Peniculida</taxon>
        <taxon>Parameciidae</taxon>
        <taxon>Paramecium</taxon>
    </lineage>
</organism>
<dbReference type="InParanoid" id="A0C744"/>
<dbReference type="Gene3D" id="3.40.50.300">
    <property type="entry name" value="P-loop containing nucleotide triphosphate hydrolases"/>
    <property type="match status" value="1"/>
</dbReference>
<name>A0C744_PARTE</name>
<dbReference type="HOGENOM" id="CLU_898508_0_0_1"/>
<feature type="compositionally biased region" description="Basic and acidic residues" evidence="2">
    <location>
        <begin position="266"/>
        <end position="282"/>
    </location>
</feature>
<dbReference type="RefSeq" id="XP_001434008.1">
    <property type="nucleotide sequence ID" value="XM_001433971.1"/>
</dbReference>
<gene>
    <name evidence="3" type="ORF">GSPATT00035741001</name>
</gene>
<feature type="coiled-coil region" evidence="1">
    <location>
        <begin position="177"/>
        <end position="214"/>
    </location>
</feature>
<reference evidence="3 4" key="1">
    <citation type="journal article" date="2006" name="Nature">
        <title>Global trends of whole-genome duplications revealed by the ciliate Paramecium tetraurelia.</title>
        <authorList>
            <consortium name="Genoscope"/>
            <person name="Aury J.-M."/>
            <person name="Jaillon O."/>
            <person name="Duret L."/>
            <person name="Noel B."/>
            <person name="Jubin C."/>
            <person name="Porcel B.M."/>
            <person name="Segurens B."/>
            <person name="Daubin V."/>
            <person name="Anthouard V."/>
            <person name="Aiach N."/>
            <person name="Arnaiz O."/>
            <person name="Billaut A."/>
            <person name="Beisson J."/>
            <person name="Blanc I."/>
            <person name="Bouhouche K."/>
            <person name="Camara F."/>
            <person name="Duharcourt S."/>
            <person name="Guigo R."/>
            <person name="Gogendeau D."/>
            <person name="Katinka M."/>
            <person name="Keller A.-M."/>
            <person name="Kissmehl R."/>
            <person name="Klotz C."/>
            <person name="Koll F."/>
            <person name="Le Moue A."/>
            <person name="Lepere C."/>
            <person name="Malinsky S."/>
            <person name="Nowacki M."/>
            <person name="Nowak J.K."/>
            <person name="Plattner H."/>
            <person name="Poulain J."/>
            <person name="Ruiz F."/>
            <person name="Serrano V."/>
            <person name="Zagulski M."/>
            <person name="Dessen P."/>
            <person name="Betermier M."/>
            <person name="Weissenbach J."/>
            <person name="Scarpelli C."/>
            <person name="Schachter V."/>
            <person name="Sperling L."/>
            <person name="Meyer E."/>
            <person name="Cohen J."/>
            <person name="Wincker P."/>
        </authorList>
    </citation>
    <scope>NUCLEOTIDE SEQUENCE [LARGE SCALE GENOMIC DNA]</scope>
    <source>
        <strain evidence="3 4">Stock d4-2</strain>
    </source>
</reference>
<evidence type="ECO:0000313" key="4">
    <source>
        <dbReference type="Proteomes" id="UP000000600"/>
    </source>
</evidence>
<dbReference type="Proteomes" id="UP000000600">
    <property type="component" value="Unassembled WGS sequence"/>
</dbReference>
<proteinExistence type="predicted"/>
<dbReference type="EMBL" id="CT868046">
    <property type="protein sequence ID" value="CAK66611.1"/>
    <property type="molecule type" value="Genomic_DNA"/>
</dbReference>
<feature type="region of interest" description="Disordered" evidence="2">
    <location>
        <begin position="253"/>
        <end position="288"/>
    </location>
</feature>
<dbReference type="OrthoDB" id="292569at2759"/>
<protein>
    <submittedName>
        <fullName evidence="3">Uncharacterized protein</fullName>
    </submittedName>
</protein>
<dbReference type="KEGG" id="ptm:GSPATT00035741001"/>
<keyword evidence="4" id="KW-1185">Reference proteome</keyword>
<accession>A0C744</accession>
<dbReference type="InterPro" id="IPR027417">
    <property type="entry name" value="P-loop_NTPase"/>
</dbReference>
<sequence>MKSHKQQYSLKITENPDLWFISNPVKMSTEEQKRCRFSKFTNFVQNRDELLVYLKQFQYFVTVDALYIGMSNNFYQSTDLIIEAIMTQLRPKVFVALTYNNEELAEIYLNKLETQLEYIHLHLETLCENELAKRTQLGKEMGAFLNSGKQYHLKCKQIVKILLYQDPKQNKFVLTSLQRNTKNLEFLKINYIQLQKERDTFEQIRQEKKDYQNKSSPEPQMKQRLLKRVQDKKIKVLYAITEQQLNSEISDPEWILQKPEVSPPKQEGDGGDKEPKEGRNADGEESAPKLISIIFNGQRMKLLNIWLKYL</sequence>